<accession>A0A235BQ71</accession>
<dbReference type="Pfam" id="PF08309">
    <property type="entry name" value="LVIVD"/>
    <property type="match status" value="6"/>
</dbReference>
<dbReference type="Pfam" id="PF18962">
    <property type="entry name" value="Por_Secre_tail"/>
    <property type="match status" value="1"/>
</dbReference>
<feature type="signal peptide" evidence="1">
    <location>
        <begin position="1"/>
        <end position="18"/>
    </location>
</feature>
<name>A0A235BQ71_UNCW3</name>
<evidence type="ECO:0000259" key="2">
    <source>
        <dbReference type="Pfam" id="PF18962"/>
    </source>
</evidence>
<dbReference type="Proteomes" id="UP000215215">
    <property type="component" value="Unassembled WGS sequence"/>
</dbReference>
<proteinExistence type="predicted"/>
<dbReference type="InterPro" id="IPR011044">
    <property type="entry name" value="Quino_amine_DH_bsu"/>
</dbReference>
<keyword evidence="1" id="KW-0732">Signal</keyword>
<dbReference type="SUPFAM" id="SSF75011">
    <property type="entry name" value="3-carboxy-cis,cis-mucoante lactonizing enzyme"/>
    <property type="match status" value="1"/>
</dbReference>
<dbReference type="InterPro" id="IPR026444">
    <property type="entry name" value="Secre_tail"/>
</dbReference>
<dbReference type="AlphaFoldDB" id="A0A235BQ71"/>
<dbReference type="EMBL" id="NOZQ01000202">
    <property type="protein sequence ID" value="OYD14159.1"/>
    <property type="molecule type" value="Genomic_DNA"/>
</dbReference>
<evidence type="ECO:0000256" key="1">
    <source>
        <dbReference type="SAM" id="SignalP"/>
    </source>
</evidence>
<evidence type="ECO:0000313" key="3">
    <source>
        <dbReference type="EMBL" id="OYD14159.1"/>
    </source>
</evidence>
<dbReference type="NCBIfam" id="TIGR04183">
    <property type="entry name" value="Por_Secre_tail"/>
    <property type="match status" value="1"/>
</dbReference>
<protein>
    <recommendedName>
        <fullName evidence="2">Secretion system C-terminal sorting domain-containing protein</fullName>
    </recommendedName>
</protein>
<feature type="domain" description="Secretion system C-terminal sorting" evidence="2">
    <location>
        <begin position="644"/>
        <end position="724"/>
    </location>
</feature>
<sequence length="727" mass="80969">MKRLLVILMLISAVFAYAQQEITLVDEMFEAGEFRDIVICGNYLLTPNIKGLAIYDISNPSSPVHINTINTPGRAENLVAKDNYLYLFDVGNGIILFDITDPSSPSILDTFHFYNGMYLYYPHHTVEIYGNMLYYPDYVNYNAYLKVLDITNPLSPVPRDSIQISNYSYDLQVNYPYCYMTDNTQSIYILNLSDPDSICVVDTISLGGRGYGMVTVDNYLYVGTDYSYGVEVFDITNPVSPDSAGYFLDEWYAYYSLVEENSVLYGYRHGGRLAIFDISNPTEIDTVGLAPFSYGGGGGCMFGEDTLLAMTASRSTASGNYYGMGIMGISDPISPNNLSYTITDKGPIQFVKTTGNNLIMANPGEIYCYGIQNPASPYLLSDYNPSPCNVYKLAVDSNYVYYASSWHYSLGALSLPGLSPAGSFSTQQYLFDIVASNGYVYGVRDTLRVFQVIDDSLQQLGVYQDCVNTIHLFVRDTLLFFYDYDSALFKILNVSNPSSPTLAGGLNPEKNLWYSPILVDGDYGYFLYGDSLLVYHFGSNFSSMDFVGSLFLDNYVEGGDIAVQDTFMYIAGNEYLTILKTTTPDSPILVDRYNTSGIPEGVAPYGDYVYVADNTSLGIYHFQVTGIEEEPAGGEGVINLAVTPNPAMEFFTISYSIPRKSRVKVGIYDLTGRLVRSFPINQSTNQLINHIIWKGEDDRGKKVSRGVYFCLVETQHSITSRKVVLLK</sequence>
<dbReference type="SUPFAM" id="SSF50969">
    <property type="entry name" value="YVTN repeat-like/Quinoprotein amine dehydrogenase"/>
    <property type="match status" value="1"/>
</dbReference>
<gene>
    <name evidence="3" type="ORF">CH333_08875</name>
</gene>
<dbReference type="InterPro" id="IPR013211">
    <property type="entry name" value="LVIVD"/>
</dbReference>
<evidence type="ECO:0000313" key="4">
    <source>
        <dbReference type="Proteomes" id="UP000215215"/>
    </source>
</evidence>
<feature type="chain" id="PRO_5013280220" description="Secretion system C-terminal sorting domain-containing protein" evidence="1">
    <location>
        <begin position="19"/>
        <end position="727"/>
    </location>
</feature>
<organism evidence="3 4">
    <name type="scientific">candidate division WOR-3 bacterium JGI_Cruoil_03_44_89</name>
    <dbReference type="NCBI Taxonomy" id="1973748"/>
    <lineage>
        <taxon>Bacteria</taxon>
        <taxon>Bacteria division WOR-3</taxon>
    </lineage>
</organism>
<reference evidence="3 4" key="1">
    <citation type="submission" date="2017-07" db="EMBL/GenBank/DDBJ databases">
        <title>Recovery of genomes from metagenomes via a dereplication, aggregation, and scoring strategy.</title>
        <authorList>
            <person name="Sieber C.M."/>
            <person name="Probst A.J."/>
            <person name="Sharrar A."/>
            <person name="Thomas B.C."/>
            <person name="Hess M."/>
            <person name="Tringe S.G."/>
            <person name="Banfield J.F."/>
        </authorList>
    </citation>
    <scope>NUCLEOTIDE SEQUENCE [LARGE SCALE GENOMIC DNA]</scope>
    <source>
        <strain evidence="3">JGI_Cruoil_03_44_89</strain>
    </source>
</reference>
<dbReference type="Gene3D" id="2.60.40.4070">
    <property type="match status" value="1"/>
</dbReference>
<comment type="caution">
    <text evidence="3">The sequence shown here is derived from an EMBL/GenBank/DDBJ whole genome shotgun (WGS) entry which is preliminary data.</text>
</comment>